<keyword evidence="7 13" id="KW-0574">Periplasm</keyword>
<evidence type="ECO:0000313" key="19">
    <source>
        <dbReference type="EMBL" id="SDE42228.1"/>
    </source>
</evidence>
<evidence type="ECO:0000256" key="11">
    <source>
        <dbReference type="ARBA" id="ARBA00048077"/>
    </source>
</evidence>
<dbReference type="SUPFAM" id="SSF46626">
    <property type="entry name" value="Cytochrome c"/>
    <property type="match status" value="2"/>
</dbReference>
<dbReference type="EC" id="2.8.5.2" evidence="13"/>
<evidence type="ECO:0000313" key="20">
    <source>
        <dbReference type="Proteomes" id="UP000199446"/>
    </source>
</evidence>
<feature type="binding site" description="axial binding residue" evidence="16">
    <location>
        <position position="226"/>
    </location>
    <ligand>
        <name>heme c</name>
        <dbReference type="ChEBI" id="CHEBI:61717"/>
        <label>2</label>
    </ligand>
    <ligandPart>
        <name>Fe</name>
        <dbReference type="ChEBI" id="CHEBI:18248"/>
    </ligandPart>
</feature>
<comment type="catalytic activity">
    <reaction evidence="11 13">
        <text>L-cysteinyl-[SoxY protein] + thiosulfate + 2 Fe(III)-[cytochrome c] = S-sulfosulfanyl-L-cysteinyl-[SoxY protein] + 2 Fe(II)-[cytochrome c] + 2 H(+)</text>
        <dbReference type="Rhea" id="RHEA:56720"/>
        <dbReference type="Rhea" id="RHEA-COMP:10350"/>
        <dbReference type="Rhea" id="RHEA-COMP:14328"/>
        <dbReference type="Rhea" id="RHEA-COMP:14399"/>
        <dbReference type="Rhea" id="RHEA-COMP:14691"/>
        <dbReference type="ChEBI" id="CHEBI:15378"/>
        <dbReference type="ChEBI" id="CHEBI:29033"/>
        <dbReference type="ChEBI" id="CHEBI:29034"/>
        <dbReference type="ChEBI" id="CHEBI:29950"/>
        <dbReference type="ChEBI" id="CHEBI:33542"/>
        <dbReference type="ChEBI" id="CHEBI:139321"/>
        <dbReference type="EC" id="2.8.5.2"/>
    </reaction>
</comment>
<feature type="binding site" description="covalent" evidence="15">
    <location>
        <position position="78"/>
    </location>
    <ligand>
        <name>heme c</name>
        <dbReference type="ChEBI" id="CHEBI:61717"/>
        <label>1</label>
    </ligand>
</feature>
<evidence type="ECO:0000256" key="2">
    <source>
        <dbReference type="ARBA" id="ARBA00022448"/>
    </source>
</evidence>
<evidence type="ECO:0000256" key="5">
    <source>
        <dbReference type="ARBA" id="ARBA00022723"/>
    </source>
</evidence>
<evidence type="ECO:0000256" key="4">
    <source>
        <dbReference type="ARBA" id="ARBA00022679"/>
    </source>
</evidence>
<feature type="binding site" description="axial binding residue" evidence="16">
    <location>
        <position position="182"/>
    </location>
    <ligand>
        <name>heme c</name>
        <dbReference type="ChEBI" id="CHEBI:61717"/>
        <label>2</label>
    </ligand>
    <ligandPart>
        <name>Fe</name>
        <dbReference type="ChEBI" id="CHEBI:18248"/>
    </ligandPart>
</feature>
<dbReference type="RefSeq" id="WP_093004876.1">
    <property type="nucleotide sequence ID" value="NZ_FNBC01000001.1"/>
</dbReference>
<protein>
    <recommendedName>
        <fullName evidence="13">SoxAX cytochrome complex subunit A</fullName>
        <ecNumber evidence="13">2.8.5.2</ecNumber>
    </recommendedName>
    <alternativeName>
        <fullName evidence="13">Protein SoxA</fullName>
    </alternativeName>
    <alternativeName>
        <fullName evidence="13">Sulfur oxidizing protein A</fullName>
    </alternativeName>
    <alternativeName>
        <fullName evidence="13">Thiosulfate-oxidizing multienzyme system protein SoxA</fullName>
    </alternativeName>
</protein>
<dbReference type="STRING" id="482827.SAMN04488243_101144"/>
<keyword evidence="8 13" id="KW-0249">Electron transport</keyword>
<feature type="binding site" evidence="15">
    <location>
        <position position="222"/>
    </location>
    <ligand>
        <name>substrate</name>
    </ligand>
</feature>
<dbReference type="InterPro" id="IPR025710">
    <property type="entry name" value="SoxA"/>
</dbReference>
<feature type="signal peptide" evidence="17">
    <location>
        <begin position="1"/>
        <end position="23"/>
    </location>
</feature>
<evidence type="ECO:0000256" key="12">
    <source>
        <dbReference type="ARBA" id="ARBA00048423"/>
    </source>
</evidence>
<organism evidence="19 20">
    <name type="scientific">Thermus arciformis</name>
    <dbReference type="NCBI Taxonomy" id="482827"/>
    <lineage>
        <taxon>Bacteria</taxon>
        <taxon>Thermotogati</taxon>
        <taxon>Deinococcota</taxon>
        <taxon>Deinococci</taxon>
        <taxon>Thermales</taxon>
        <taxon>Thermaceae</taxon>
        <taxon>Thermus</taxon>
    </lineage>
</organism>
<feature type="binding site" description="covalent" evidence="15">
    <location>
        <position position="181"/>
    </location>
    <ligand>
        <name>heme c</name>
        <dbReference type="ChEBI" id="CHEBI:61717"/>
        <label>2</label>
    </ligand>
</feature>
<accession>A0A1G7CSC2</accession>
<dbReference type="GO" id="GO:0016740">
    <property type="term" value="F:transferase activity"/>
    <property type="evidence" value="ECO:0007669"/>
    <property type="project" value="UniProtKB-KW"/>
</dbReference>
<keyword evidence="4 13" id="KW-0808">Transferase</keyword>
<evidence type="ECO:0000256" key="14">
    <source>
        <dbReference type="PIRSR" id="PIRSR038455-1"/>
    </source>
</evidence>
<evidence type="ECO:0000256" key="10">
    <source>
        <dbReference type="ARBA" id="ARBA00025746"/>
    </source>
</evidence>
<keyword evidence="9 13" id="KW-0408">Iron</keyword>
<keyword evidence="3 13" id="KW-0349">Heme</keyword>
<dbReference type="PIRSF" id="PIRSF038455">
    <property type="entry name" value="SoxA"/>
    <property type="match status" value="1"/>
</dbReference>
<evidence type="ECO:0000256" key="17">
    <source>
        <dbReference type="SAM" id="SignalP"/>
    </source>
</evidence>
<evidence type="ECO:0000256" key="7">
    <source>
        <dbReference type="ARBA" id="ARBA00022764"/>
    </source>
</evidence>
<evidence type="ECO:0000256" key="8">
    <source>
        <dbReference type="ARBA" id="ARBA00022982"/>
    </source>
</evidence>
<dbReference type="GO" id="GO:0009055">
    <property type="term" value="F:electron transfer activity"/>
    <property type="evidence" value="ECO:0007669"/>
    <property type="project" value="InterPro"/>
</dbReference>
<feature type="active site" description="Cysteine persulfide intermediate" evidence="14">
    <location>
        <position position="226"/>
    </location>
</feature>
<proteinExistence type="inferred from homology"/>
<evidence type="ECO:0000256" key="3">
    <source>
        <dbReference type="ARBA" id="ARBA00022617"/>
    </source>
</evidence>
<dbReference type="NCBIfam" id="TIGR04484">
    <property type="entry name" value="thiosulf_SoxA"/>
    <property type="match status" value="1"/>
</dbReference>
<dbReference type="Pfam" id="PF21342">
    <property type="entry name" value="SoxA-TsdA_cyt-c"/>
    <property type="match status" value="1"/>
</dbReference>
<evidence type="ECO:0000256" key="13">
    <source>
        <dbReference type="PIRNR" id="PIRNR038455"/>
    </source>
</evidence>
<evidence type="ECO:0000256" key="1">
    <source>
        <dbReference type="ARBA" id="ARBA00004418"/>
    </source>
</evidence>
<keyword evidence="5 13" id="KW-0479">Metal-binding</keyword>
<dbReference type="Proteomes" id="UP000199446">
    <property type="component" value="Unassembled WGS sequence"/>
</dbReference>
<dbReference type="GO" id="GO:0042597">
    <property type="term" value="C:periplasmic space"/>
    <property type="evidence" value="ECO:0007669"/>
    <property type="project" value="UniProtKB-SubCell"/>
</dbReference>
<dbReference type="GO" id="GO:0020037">
    <property type="term" value="F:heme binding"/>
    <property type="evidence" value="ECO:0007669"/>
    <property type="project" value="InterPro"/>
</dbReference>
<gene>
    <name evidence="19" type="ORF">SAMN04488243_101144</name>
</gene>
<feature type="chain" id="PRO_5011729616" description="SoxAX cytochrome complex subunit A" evidence="17">
    <location>
        <begin position="24"/>
        <end position="268"/>
    </location>
</feature>
<comment type="subcellular location">
    <subcellularLocation>
        <location evidence="1 13">Periplasm</location>
    </subcellularLocation>
</comment>
<evidence type="ECO:0000256" key="9">
    <source>
        <dbReference type="ARBA" id="ARBA00023004"/>
    </source>
</evidence>
<feature type="binding site" description="axial binding residue" evidence="16">
    <location>
        <position position="114"/>
    </location>
    <ligand>
        <name>heme c</name>
        <dbReference type="ChEBI" id="CHEBI:61717"/>
        <label>1</label>
    </ligand>
    <ligandPart>
        <name>Fe</name>
        <dbReference type="ChEBI" id="CHEBI:18248"/>
    </ligandPart>
</feature>
<name>A0A1G7CSC2_9DEIN</name>
<evidence type="ECO:0000256" key="15">
    <source>
        <dbReference type="PIRSR" id="PIRSR038455-2"/>
    </source>
</evidence>
<dbReference type="GO" id="GO:0046872">
    <property type="term" value="F:metal ion binding"/>
    <property type="evidence" value="ECO:0007669"/>
    <property type="project" value="UniProtKB-KW"/>
</dbReference>
<evidence type="ECO:0000259" key="18">
    <source>
        <dbReference type="Pfam" id="PF21342"/>
    </source>
</evidence>
<evidence type="ECO:0000256" key="6">
    <source>
        <dbReference type="ARBA" id="ARBA00022729"/>
    </source>
</evidence>
<keyword evidence="20" id="KW-1185">Reference proteome</keyword>
<sequence>MSVRKKRLILLAGVAFGALAGLAAYTQQSKPLDPFEEAMRQRQMYLETFGVLPGDLFVEEGKELFYRKGPSGKTLEECDFGKGKGVLEGAYALLPKYFPDTGRVEDLETRVYTCMQRVQGFKPEEIKRDEVRAITTYIASFSSKAKIQVVPKHPQELAMYNLGRELWYTRAGARDMSCAVCHDQHAGQRVRLSPVRSPRQGLGNEWPAYRFEEDKLYTMEDRIDFCYESIAIPKPEFYSDVHIALTLYMLAEATKAGHSFEELPFFTR</sequence>
<comment type="similarity">
    <text evidence="10 13">Belongs to the SoxA family.</text>
</comment>
<dbReference type="EMBL" id="FNBC01000001">
    <property type="protein sequence ID" value="SDE42228.1"/>
    <property type="molecule type" value="Genomic_DNA"/>
</dbReference>
<reference evidence="20" key="1">
    <citation type="submission" date="2016-10" db="EMBL/GenBank/DDBJ databases">
        <authorList>
            <person name="Varghese N."/>
            <person name="Submissions S."/>
        </authorList>
    </citation>
    <scope>NUCLEOTIDE SEQUENCE [LARGE SCALE GENOMIC DNA]</scope>
    <source>
        <strain evidence="20">CGMCC 1.6992</strain>
    </source>
</reference>
<dbReference type="Gene3D" id="1.10.760.10">
    <property type="entry name" value="Cytochrome c-like domain"/>
    <property type="match status" value="2"/>
</dbReference>
<comment type="cofactor">
    <cofactor evidence="15">
        <name>heme</name>
        <dbReference type="ChEBI" id="CHEBI:30413"/>
    </cofactor>
    <text evidence="15">Binds 2 heme groups per subunit.</text>
</comment>
<dbReference type="OrthoDB" id="9808312at2"/>
<keyword evidence="2 13" id="KW-0813">Transport</keyword>
<dbReference type="GO" id="GO:0019417">
    <property type="term" value="P:sulfur oxidation"/>
    <property type="evidence" value="ECO:0007669"/>
    <property type="project" value="InterPro"/>
</dbReference>
<feature type="binding site" description="covalent" evidence="15">
    <location>
        <position position="178"/>
    </location>
    <ligand>
        <name>heme c</name>
        <dbReference type="ChEBI" id="CHEBI:61717"/>
        <label>2</label>
    </ligand>
</feature>
<comment type="catalytic activity">
    <reaction evidence="12 13">
        <text>S-sulfanyl-L-cysteinyl-[SoxY protein] + thiosulfate + 2 Fe(III)-[cytochrome c] = S-(2-sulfodisulfanyl)-L-cysteinyl-[SoxY protein] + 2 Fe(II)-[cytochrome c] + 2 H(+)</text>
        <dbReference type="Rhea" id="RHEA:51224"/>
        <dbReference type="Rhea" id="RHEA-COMP:10350"/>
        <dbReference type="Rhea" id="RHEA-COMP:14399"/>
        <dbReference type="Rhea" id="RHEA-COMP:14689"/>
        <dbReference type="Rhea" id="RHEA-COMP:14690"/>
        <dbReference type="ChEBI" id="CHEBI:15378"/>
        <dbReference type="ChEBI" id="CHEBI:29033"/>
        <dbReference type="ChEBI" id="CHEBI:29034"/>
        <dbReference type="ChEBI" id="CHEBI:33542"/>
        <dbReference type="ChEBI" id="CHEBI:61963"/>
        <dbReference type="ChEBI" id="CHEBI:140664"/>
        <dbReference type="EC" id="2.8.5.2"/>
    </reaction>
</comment>
<evidence type="ECO:0000256" key="16">
    <source>
        <dbReference type="PIRSR" id="PIRSR038455-3"/>
    </source>
</evidence>
<feature type="domain" description="Cytochrome c" evidence="18">
    <location>
        <begin position="60"/>
        <end position="147"/>
    </location>
</feature>
<keyword evidence="6 17" id="KW-0732">Signal</keyword>
<dbReference type="AlphaFoldDB" id="A0A1G7CSC2"/>
<dbReference type="InterPro" id="IPR009056">
    <property type="entry name" value="Cyt_c-like_dom"/>
</dbReference>
<comment type="subunit">
    <text evidence="13">Heterodimer of SoxA and SoxX.</text>
</comment>
<dbReference type="GO" id="GO:0070069">
    <property type="term" value="C:cytochrome complex"/>
    <property type="evidence" value="ECO:0007669"/>
    <property type="project" value="InterPro"/>
</dbReference>
<dbReference type="InterPro" id="IPR036909">
    <property type="entry name" value="Cyt_c-like_dom_sf"/>
</dbReference>
<dbReference type="GO" id="GO:0016669">
    <property type="term" value="F:oxidoreductase activity, acting on a sulfur group of donors, cytochrome as acceptor"/>
    <property type="evidence" value="ECO:0007669"/>
    <property type="project" value="InterPro"/>
</dbReference>